<organism evidence="2 3">
    <name type="scientific">Bacillus seohaeanensis</name>
    <dbReference type="NCBI Taxonomy" id="284580"/>
    <lineage>
        <taxon>Bacteria</taxon>
        <taxon>Bacillati</taxon>
        <taxon>Bacillota</taxon>
        <taxon>Bacilli</taxon>
        <taxon>Bacillales</taxon>
        <taxon>Bacillaceae</taxon>
        <taxon>Bacillus</taxon>
    </lineage>
</organism>
<dbReference type="Proteomes" id="UP001597506">
    <property type="component" value="Unassembled WGS sequence"/>
</dbReference>
<proteinExistence type="predicted"/>
<evidence type="ECO:0000313" key="3">
    <source>
        <dbReference type="Proteomes" id="UP001597506"/>
    </source>
</evidence>
<evidence type="ECO:0000313" key="2">
    <source>
        <dbReference type="EMBL" id="MFD2683198.1"/>
    </source>
</evidence>
<evidence type="ECO:0000256" key="1">
    <source>
        <dbReference type="SAM" id="MobiDB-lite"/>
    </source>
</evidence>
<gene>
    <name evidence="2" type="ORF">ACFSUL_20905</name>
</gene>
<reference evidence="3" key="1">
    <citation type="journal article" date="2019" name="Int. J. Syst. Evol. Microbiol.">
        <title>The Global Catalogue of Microorganisms (GCM) 10K type strain sequencing project: providing services to taxonomists for standard genome sequencing and annotation.</title>
        <authorList>
            <consortium name="The Broad Institute Genomics Platform"/>
            <consortium name="The Broad Institute Genome Sequencing Center for Infectious Disease"/>
            <person name="Wu L."/>
            <person name="Ma J."/>
        </authorList>
    </citation>
    <scope>NUCLEOTIDE SEQUENCE [LARGE SCALE GENOMIC DNA]</scope>
    <source>
        <strain evidence="3">KCTC 3913</strain>
    </source>
</reference>
<comment type="caution">
    <text evidence="2">The sequence shown here is derived from an EMBL/GenBank/DDBJ whole genome shotgun (WGS) entry which is preliminary data.</text>
</comment>
<protein>
    <submittedName>
        <fullName evidence="2">Uncharacterized protein</fullName>
    </submittedName>
</protein>
<feature type="region of interest" description="Disordered" evidence="1">
    <location>
        <begin position="143"/>
        <end position="164"/>
    </location>
</feature>
<sequence length="164" mass="18931">MKREFMIVFEDWSKLKNTLVTGKKYSIIFQGKKYNDKLVAVYSPPIFSDALESIILSDLVMESAKFPTAYALPISFENPIPFKYVHFDQNQTPKDYLIVLERNPEVNINIVSTSPEAPEPTPTERMNILSYLQLKKDSRTVKYLTYKPNSKKPPNSKTSKKDTE</sequence>
<keyword evidence="3" id="KW-1185">Reference proteome</keyword>
<dbReference type="EMBL" id="JBHUMF010000035">
    <property type="protein sequence ID" value="MFD2683198.1"/>
    <property type="molecule type" value="Genomic_DNA"/>
</dbReference>
<accession>A0ABW5RWV1</accession>
<name>A0ABW5RWV1_9BACI</name>
<dbReference type="RefSeq" id="WP_377938285.1">
    <property type="nucleotide sequence ID" value="NZ_JBHUMF010000035.1"/>
</dbReference>